<reference evidence="1" key="2">
    <citation type="submission" date="2023-01" db="EMBL/GenBank/DDBJ databases">
        <title>Gilvimarinus xylanilyticus HB14 isolated from Caulerpa lentillifera aquaculture base in Hainan, China.</title>
        <authorList>
            <person name="Zhang Y.-J."/>
        </authorList>
    </citation>
    <scope>NUCLEOTIDE SEQUENCE</scope>
    <source>
        <strain evidence="1">HB14</strain>
    </source>
</reference>
<keyword evidence="2" id="KW-1185">Reference proteome</keyword>
<sequence length="199" mass="22258">MEFKPYMVVVLIMAVLGLSWPVVNTLMQIEPPKSEDPSGSVESLTSYSLTEPAGLSVSSVDTFQRSSASAEREKRSQSVSSSLSAEEFVERKREDVWQDQHGNFRSEAYLDEQSQWQRIIADGPIYYPNQWQLLESFQGCSAAGYYVDSQTRVALIDVHGGQTKVFYYICSVDEVTGEYVFLSVDPVDHLSASVKSEGE</sequence>
<evidence type="ECO:0000313" key="1">
    <source>
        <dbReference type="EMBL" id="MCP8900072.1"/>
    </source>
</evidence>
<reference evidence="1" key="1">
    <citation type="submission" date="2022-05" db="EMBL/GenBank/DDBJ databases">
        <authorList>
            <person name="Sun H.-N."/>
        </authorList>
    </citation>
    <scope>NUCLEOTIDE SEQUENCE</scope>
    <source>
        <strain evidence="1">HB14</strain>
    </source>
</reference>
<dbReference type="EMBL" id="JAMFTH010000004">
    <property type="protein sequence ID" value="MCP8900072.1"/>
    <property type="molecule type" value="Genomic_DNA"/>
</dbReference>
<dbReference type="RefSeq" id="WP_253968369.1">
    <property type="nucleotide sequence ID" value="NZ_JAMFTH010000004.1"/>
</dbReference>
<gene>
    <name evidence="1" type="ORF">M6D89_12255</name>
</gene>
<protein>
    <submittedName>
        <fullName evidence="1">Uncharacterized protein</fullName>
    </submittedName>
</protein>
<proteinExistence type="predicted"/>
<accession>A0A9X2KUB3</accession>
<dbReference type="AlphaFoldDB" id="A0A9X2KUB3"/>
<name>A0A9X2KUB3_9GAMM</name>
<organism evidence="1 2">
    <name type="scientific">Gilvimarinus xylanilyticus</name>
    <dbReference type="NCBI Taxonomy" id="2944139"/>
    <lineage>
        <taxon>Bacteria</taxon>
        <taxon>Pseudomonadati</taxon>
        <taxon>Pseudomonadota</taxon>
        <taxon>Gammaproteobacteria</taxon>
        <taxon>Cellvibrionales</taxon>
        <taxon>Cellvibrionaceae</taxon>
        <taxon>Gilvimarinus</taxon>
    </lineage>
</organism>
<comment type="caution">
    <text evidence="1">The sequence shown here is derived from an EMBL/GenBank/DDBJ whole genome shotgun (WGS) entry which is preliminary data.</text>
</comment>
<dbReference type="Proteomes" id="UP001139319">
    <property type="component" value="Unassembled WGS sequence"/>
</dbReference>
<evidence type="ECO:0000313" key="2">
    <source>
        <dbReference type="Proteomes" id="UP001139319"/>
    </source>
</evidence>